<feature type="domain" description="Rib" evidence="4">
    <location>
        <begin position="861"/>
        <end position="939"/>
    </location>
</feature>
<evidence type="ECO:0000313" key="5">
    <source>
        <dbReference type="EMBL" id="PAT09837.1"/>
    </source>
</evidence>
<feature type="domain" description="Rib" evidence="4">
    <location>
        <begin position="707"/>
        <end position="781"/>
    </location>
</feature>
<dbReference type="InterPro" id="IPR059115">
    <property type="entry name" value="Rib"/>
</dbReference>
<dbReference type="Pfam" id="PF08428">
    <property type="entry name" value="Rib"/>
    <property type="match status" value="9"/>
</dbReference>
<reference evidence="5 6" key="1">
    <citation type="submission" date="2017-08" db="EMBL/GenBank/DDBJ databases">
        <title>Whole genome sequences of 6 clinical strains closest to Corynebacterium imitans.</title>
        <authorList>
            <person name="Bernier A.-M."/>
            <person name="Burdz T."/>
            <person name="Bernard K."/>
        </authorList>
    </citation>
    <scope>NUCLEOTIDE SEQUENCE [LARGE SCALE GENOMIC DNA]</scope>
    <source>
        <strain evidence="5 6">NML92-0415</strain>
    </source>
</reference>
<feature type="domain" description="Rib" evidence="4">
    <location>
        <begin position="552"/>
        <end position="626"/>
    </location>
</feature>
<dbReference type="Proteomes" id="UP000218041">
    <property type="component" value="Unassembled WGS sequence"/>
</dbReference>
<sequence length="1818" mass="195248">MRSIFTPRKVDLRPALAASMAATLAISGTAAVSIAAPPAAYAQAADETPAVPEREDKNVPEVGLEGKNNEQLPWSLTYVPTWADYYVARPGETLEIRKPQYWEYYPEVAQRRDPGNLKFSKSTKSAANFSNPDWVEIHEDGSVTVTVPKDVSDSGNNFSPNMWYVQVDATDVDNTATLTSNITLYIDRDDKNPVLDESGNVNESNLPDVVRYEPKAPRHPIYVEPGKTLLFDRISWDDAILDGPNENQKWPLKEDGKTPITMKFETDSRLYADSSQTAEFLRHSGNSADITYETADDRVAGKITVAEDTPVKGWVELPYTFMYEKDDTDGGYQYDTLSFPIYIGTPSDAARFLPTFSGSLETGLGHGDFGASPGPDYIDATVSMDTQEEDTPKNAKLFVSDVKTNGINNRDWVRIEQDPNDPSKQIIVARPELIQDDSERLSLAGAHEVPVQVRFQDGTVSAAFDVPVTVTKQSDLYDPKAATKTQTVNIDGTPVAETSVDTTDLPDGTTFDFTKPVDTTTSGEKTANITVTYPDGTTDTIKNVTIKVNTRAEQHDPQGKDQNVDHGETPEPEKSIVDFDKLPKNTKAAFDTEIDTTKPGPKTVNITVTYPDGTTDTIENVTITVGKQSDLYDPKAATKTQTVNIDGTPVAETSVDTTDLPDGTTFDFTKPVDTTTSGEKTANITVTYPDGTTDTIKNVTIKVNTRAEQHDPQGKDQNVDHGETPEPEKSIVDFDKLPKNTKAAFDTEIDTTKPGPNTVNITVTYPDGTTDTIENVTITVGEEAALYTPEAQSLTVKTGETPDSDHAIKNLSTLPKGTTTKFKGAVDTSSVGTNKVTIVVAYPDGTADEVTTDLTIKRRTDAEVNDPIVGDGIATKVGTTVTNDAAKKAITNLDKLPVKDVTFKNPVDTSKPGDTTATIVVSYTDGSTDEVKVDVHVNDLTDAEKYKPASTGITIKEGEPADPLAAISNKDELPKGITANFKGKVDTGSVGTNEVTIVVKYPDGTSEEIQTDLTVERRTDAEKNEPTVDENFEIIAGSKLRQEHAEKIIENIGSLPSGTSADFKDKGEGSLSTENPTPNDIDKDVTIVVTYPDGSTEEIDTKITIKPRPDNWDFQPQVREKVITAGDKLEAHDVIENLHELPQDIEVELDGDVDTSTPGAYNPQVVVTYPDGSQDRVGSTVIVNPKPLTNKQFDPNYGDTVKLTAGESKSAENPFGDETAPEGTKYEAKFRSDATDWTFDEDKANETGVVTAQAPSARDLAQEFARVTKYTHLDWDTLAAVLKPMVTTSVEVDIDYADGSFDAATATFELVDADGHSLLDPEADADGDGHTNRDEVEKRSNPFDEESVPVPPADWNTSNANTVYPGEDVTVPNNGGRVQVGTTVKVDGPGTAEINKDGDLVITANEDAKPGDKIVATMTDADGNQIDIVQVSVKEDERLQGDKTNASFGSDPYVLIPGETKDTNRPFGPFGIPDDTEITVQVPADATGWKFEGNEDGTVTAQAPSAAQLAAQFSALDKATQKDWDKLAEALAPVVAPTVGVNFTFTDGSNDFANARFELTDANDKSILDPDADFDDDGRTNKQEVDTGTNPFERNYFEPHWDATEGEGSAEPGGKLTIPNKGGKIPKGAIVDVAGPGSAVIDDRGNLVVAVEEQAIPGDEITATVKDEQGAEIQRIVIIVNAKVNSNTHTAVGKPGKDTSLSSNIDQGKCSAAAIGFGLPLLAIVPLAIATQAAIPGLAGFREQVAVQIEQVNSQIQNGLGIMNPQIAKQVSDINGQLRQYGTNVATIGGGLLLFAAGIGVTALIVDSCKPGGPTSSN</sequence>
<feature type="region of interest" description="Disordered" evidence="1">
    <location>
        <begin position="1602"/>
        <end position="1621"/>
    </location>
</feature>
<name>A0AB36RJY6_9CORY</name>
<feature type="domain" description="Rib" evidence="4">
    <location>
        <begin position="628"/>
        <end position="704"/>
    </location>
</feature>
<evidence type="ECO:0000256" key="3">
    <source>
        <dbReference type="SAM" id="SignalP"/>
    </source>
</evidence>
<feature type="compositionally biased region" description="Basic and acidic residues" evidence="1">
    <location>
        <begin position="1327"/>
        <end position="1342"/>
    </location>
</feature>
<evidence type="ECO:0000256" key="1">
    <source>
        <dbReference type="SAM" id="MobiDB-lite"/>
    </source>
</evidence>
<feature type="region of interest" description="Disordered" evidence="1">
    <location>
        <begin position="550"/>
        <end position="578"/>
    </location>
</feature>
<feature type="region of interest" description="Disordered" evidence="1">
    <location>
        <begin position="1565"/>
        <end position="1594"/>
    </location>
</feature>
<feature type="domain" description="Rib" evidence="4">
    <location>
        <begin position="942"/>
        <end position="1016"/>
    </location>
</feature>
<feature type="transmembrane region" description="Helical" evidence="2">
    <location>
        <begin position="1785"/>
        <end position="1806"/>
    </location>
</feature>
<keyword evidence="2" id="KW-0472">Membrane</keyword>
<comment type="caution">
    <text evidence="5">The sequence shown here is derived from an EMBL/GenBank/DDBJ whole genome shotgun (WGS) entry which is preliminary data.</text>
</comment>
<keyword evidence="2" id="KW-0812">Transmembrane</keyword>
<keyword evidence="3" id="KW-0732">Signal</keyword>
<feature type="transmembrane region" description="Helical" evidence="2">
    <location>
        <begin position="1712"/>
        <end position="1735"/>
    </location>
</feature>
<evidence type="ECO:0000259" key="4">
    <source>
        <dbReference type="Pfam" id="PF08428"/>
    </source>
</evidence>
<feature type="domain" description="Rib" evidence="4">
    <location>
        <begin position="1020"/>
        <end position="1106"/>
    </location>
</feature>
<dbReference type="EMBL" id="NSGP01000013">
    <property type="protein sequence ID" value="PAT09837.1"/>
    <property type="molecule type" value="Genomic_DNA"/>
</dbReference>
<feature type="chain" id="PRO_5044334634" description="Rib domain-containing protein" evidence="3">
    <location>
        <begin position="45"/>
        <end position="1818"/>
    </location>
</feature>
<feature type="domain" description="Rib" evidence="4">
    <location>
        <begin position="473"/>
        <end position="549"/>
    </location>
</feature>
<accession>A0AB36RJY6</accession>
<dbReference type="NCBIfam" id="TIGR02331">
    <property type="entry name" value="rib_alpha"/>
    <property type="match status" value="9"/>
</dbReference>
<evidence type="ECO:0000256" key="2">
    <source>
        <dbReference type="SAM" id="Phobius"/>
    </source>
</evidence>
<gene>
    <name evidence="5" type="ORF">CKJ80_09150</name>
</gene>
<feature type="domain" description="Rib" evidence="4">
    <location>
        <begin position="1113"/>
        <end position="1184"/>
    </location>
</feature>
<organism evidence="5 6">
    <name type="scientific">Corynebacterium hadale</name>
    <dbReference type="NCBI Taxonomy" id="2026255"/>
    <lineage>
        <taxon>Bacteria</taxon>
        <taxon>Bacillati</taxon>
        <taxon>Actinomycetota</taxon>
        <taxon>Actinomycetes</taxon>
        <taxon>Mycobacteriales</taxon>
        <taxon>Corynebacteriaceae</taxon>
        <taxon>Corynebacterium</taxon>
    </lineage>
</organism>
<keyword evidence="2" id="KW-1133">Transmembrane helix</keyword>
<protein>
    <recommendedName>
        <fullName evidence="4">Rib domain-containing protein</fullName>
    </recommendedName>
</protein>
<evidence type="ECO:0000313" key="6">
    <source>
        <dbReference type="Proteomes" id="UP000218041"/>
    </source>
</evidence>
<feature type="region of interest" description="Disordered" evidence="1">
    <location>
        <begin position="705"/>
        <end position="733"/>
    </location>
</feature>
<feature type="region of interest" description="Disordered" evidence="1">
    <location>
        <begin position="1053"/>
        <end position="1082"/>
    </location>
</feature>
<feature type="region of interest" description="Disordered" evidence="1">
    <location>
        <begin position="1317"/>
        <end position="1377"/>
    </location>
</feature>
<proteinExistence type="predicted"/>
<feature type="signal peptide" evidence="3">
    <location>
        <begin position="1"/>
        <end position="44"/>
    </location>
</feature>
<feature type="domain" description="Rib" evidence="4">
    <location>
        <begin position="784"/>
        <end position="857"/>
    </location>
</feature>
<dbReference type="InterPro" id="IPR012706">
    <property type="entry name" value="Rib_alpha_Esp_rpt"/>
</dbReference>